<keyword evidence="2" id="KW-0456">Lyase</keyword>
<name>A0ABR6MFT5_MICEC</name>
<dbReference type="Gene3D" id="3.10.180.10">
    <property type="entry name" value="2,3-Dihydroxybiphenyl 1,2-Dioxygenase, domain 1"/>
    <property type="match status" value="1"/>
</dbReference>
<feature type="domain" description="VOC" evidence="1">
    <location>
        <begin position="4"/>
        <end position="127"/>
    </location>
</feature>
<proteinExistence type="predicted"/>
<protein>
    <submittedName>
        <fullName evidence="2">Lactoylglutathione lyase</fullName>
        <ecNumber evidence="2">4.4.1.5</ecNumber>
    </submittedName>
</protein>
<dbReference type="EMBL" id="JACHJC010000001">
    <property type="protein sequence ID" value="MBB5114254.1"/>
    <property type="molecule type" value="Genomic_DNA"/>
</dbReference>
<dbReference type="Proteomes" id="UP000618986">
    <property type="component" value="Unassembled WGS sequence"/>
</dbReference>
<dbReference type="GeneID" id="300294639"/>
<dbReference type="Pfam" id="PF00903">
    <property type="entry name" value="Glyoxalase"/>
    <property type="match status" value="1"/>
</dbReference>
<gene>
    <name evidence="2" type="ORF">FHU28_004093</name>
</gene>
<dbReference type="RefSeq" id="WP_184686139.1">
    <property type="nucleotide sequence ID" value="NZ_JACHJC010000001.1"/>
</dbReference>
<keyword evidence="3" id="KW-1185">Reference proteome</keyword>
<comment type="caution">
    <text evidence="2">The sequence shown here is derived from an EMBL/GenBank/DDBJ whole genome shotgun (WGS) entry which is preliminary data.</text>
</comment>
<sequence>MAAKQLKLGLRVRDLDRSHRLYRRLGFKEIPNAEQTNLRYLTFGHTWLILSDLHRHGHHNAQRERDVKAGPPGLGVVLTVPTADLDATYALWRDEGLPVTLEPEDVGWARIFYGLDPDGYEVMFEQFHPASRSADA</sequence>
<evidence type="ECO:0000313" key="2">
    <source>
        <dbReference type="EMBL" id="MBB5114254.1"/>
    </source>
</evidence>
<dbReference type="EC" id="4.4.1.5" evidence="2"/>
<evidence type="ECO:0000313" key="3">
    <source>
        <dbReference type="Proteomes" id="UP000618986"/>
    </source>
</evidence>
<dbReference type="PROSITE" id="PS51819">
    <property type="entry name" value="VOC"/>
    <property type="match status" value="1"/>
</dbReference>
<dbReference type="InterPro" id="IPR037523">
    <property type="entry name" value="VOC_core"/>
</dbReference>
<evidence type="ECO:0000259" key="1">
    <source>
        <dbReference type="PROSITE" id="PS51819"/>
    </source>
</evidence>
<reference evidence="2 3" key="1">
    <citation type="submission" date="2020-08" db="EMBL/GenBank/DDBJ databases">
        <title>Sequencing the genomes of 1000 actinobacteria strains.</title>
        <authorList>
            <person name="Klenk H.-P."/>
        </authorList>
    </citation>
    <scope>NUCLEOTIDE SEQUENCE [LARGE SCALE GENOMIC DNA]</scope>
    <source>
        <strain evidence="2 3">DSM 43036</strain>
    </source>
</reference>
<organism evidence="2 3">
    <name type="scientific">Micromonospora echinospora</name>
    <name type="common">Micromonospora purpurea</name>
    <dbReference type="NCBI Taxonomy" id="1877"/>
    <lineage>
        <taxon>Bacteria</taxon>
        <taxon>Bacillati</taxon>
        <taxon>Actinomycetota</taxon>
        <taxon>Actinomycetes</taxon>
        <taxon>Micromonosporales</taxon>
        <taxon>Micromonosporaceae</taxon>
        <taxon>Micromonospora</taxon>
    </lineage>
</organism>
<dbReference type="SUPFAM" id="SSF54593">
    <property type="entry name" value="Glyoxalase/Bleomycin resistance protein/Dihydroxybiphenyl dioxygenase"/>
    <property type="match status" value="1"/>
</dbReference>
<dbReference type="GO" id="GO:0004462">
    <property type="term" value="F:lactoylglutathione lyase activity"/>
    <property type="evidence" value="ECO:0007669"/>
    <property type="project" value="UniProtKB-EC"/>
</dbReference>
<dbReference type="InterPro" id="IPR004360">
    <property type="entry name" value="Glyas_Fos-R_dOase_dom"/>
</dbReference>
<accession>A0ABR6MFT5</accession>
<dbReference type="InterPro" id="IPR029068">
    <property type="entry name" value="Glyas_Bleomycin-R_OHBP_Dase"/>
</dbReference>